<dbReference type="PANTHER" id="PTHR43671">
    <property type="entry name" value="SERINE/THREONINE-PROTEIN KINASE NEK"/>
    <property type="match status" value="1"/>
</dbReference>
<dbReference type="FunFam" id="1.10.510.10:FF:000571">
    <property type="entry name" value="Maternal embryonic leucine zipper kinase"/>
    <property type="match status" value="1"/>
</dbReference>
<feature type="region of interest" description="Disordered" evidence="7">
    <location>
        <begin position="446"/>
        <end position="490"/>
    </location>
</feature>
<dbReference type="Pfam" id="PF00069">
    <property type="entry name" value="Pkinase"/>
    <property type="match status" value="1"/>
</dbReference>
<evidence type="ECO:0000256" key="7">
    <source>
        <dbReference type="SAM" id="MobiDB-lite"/>
    </source>
</evidence>
<dbReference type="PROSITE" id="PS00107">
    <property type="entry name" value="PROTEIN_KINASE_ATP"/>
    <property type="match status" value="1"/>
</dbReference>
<evidence type="ECO:0000313" key="10">
    <source>
        <dbReference type="WBParaSite" id="maker-uti_cns_0003281-snap-gene-0.3-mRNA-1"/>
    </source>
</evidence>
<dbReference type="PANTHER" id="PTHR43671:SF92">
    <property type="entry name" value="SERINE_THREONINE-PROTEIN KINASE NEK10"/>
    <property type="match status" value="1"/>
</dbReference>
<feature type="compositionally biased region" description="Pro residues" evidence="7">
    <location>
        <begin position="372"/>
        <end position="383"/>
    </location>
</feature>
<dbReference type="PROSITE" id="PS50011">
    <property type="entry name" value="PROTEIN_KINASE_DOM"/>
    <property type="match status" value="1"/>
</dbReference>
<keyword evidence="5 6" id="KW-0067">ATP-binding</keyword>
<feature type="compositionally biased region" description="Basic residues" evidence="7">
    <location>
        <begin position="1360"/>
        <end position="1370"/>
    </location>
</feature>
<dbReference type="InterPro" id="IPR016024">
    <property type="entry name" value="ARM-type_fold"/>
</dbReference>
<reference evidence="10" key="1">
    <citation type="submission" date="2016-11" db="UniProtKB">
        <authorList>
            <consortium name="WormBaseParasite"/>
        </authorList>
    </citation>
    <scope>IDENTIFICATION</scope>
</reference>
<evidence type="ECO:0000256" key="6">
    <source>
        <dbReference type="PROSITE-ProRule" id="PRU10141"/>
    </source>
</evidence>
<dbReference type="Proteomes" id="UP000095280">
    <property type="component" value="Unplaced"/>
</dbReference>
<name>A0A1I8GVQ3_9PLAT</name>
<feature type="region of interest" description="Disordered" evidence="7">
    <location>
        <begin position="259"/>
        <end position="287"/>
    </location>
</feature>
<dbReference type="InterPro" id="IPR008266">
    <property type="entry name" value="Tyr_kinase_AS"/>
</dbReference>
<feature type="compositionally biased region" description="Low complexity" evidence="7">
    <location>
        <begin position="1442"/>
        <end position="1454"/>
    </location>
</feature>
<dbReference type="InterPro" id="IPR050660">
    <property type="entry name" value="NEK_Ser/Thr_kinase"/>
</dbReference>
<dbReference type="SUPFAM" id="SSF56112">
    <property type="entry name" value="Protein kinase-like (PK-like)"/>
    <property type="match status" value="1"/>
</dbReference>
<evidence type="ECO:0000256" key="1">
    <source>
        <dbReference type="ARBA" id="ARBA00010886"/>
    </source>
</evidence>
<proteinExistence type="inferred from homology"/>
<sequence length="1653" mass="173181">MLCKVAAAQAKVVLLKQLKLGRMKLMKAVPAEVKAAEEAVAVAWAGPNGVEAFNDLDLAAVPTAVAPIALAEAEAAIAEADAESRDALKADEGSPRKMGRCLIPRLNQTKRSTFGESGKLKPNEPPTEAAGAPAVAPKDKPKLTAPAPKPPVAPKNPPPALDTTVPAGADVAADGAPKNDVAAPPVAGVDPTEAPNANGFVALAAPAELPPPNKPPPVAPALNPNADPVAVAPGAAAVDVDIPAPKANGLGLAPALAPAPPKSPPVVAPDAAPALPPNREVAPGAAAPATEAGWLAGAPNINPVGLTPPAVAAPAPPPNRPPAPAVEVAPPVDAPNPNRLLPVPAPLAATLPKVGTPAVAAPNGLAAVEVAPAPPKRPPPPVVAPAEAPAPNRPPPAAGGAPAPAPTTGLILFHGRDHHVLGVHRLLGTALGLQVPIGGLKAGLLPADMPPRPPTVAPPAAPKPPEAPNRPAPPPPPATVPVPTPPKAEPVAAETPAVGCTPTPTVGCCIMPNVPVAPVGRAAAPKRPVVPVPVAPAEGLPKRPPPVPAAGVPTVGVVELLSLLEKSLPLPVTAAPTAQQQQLEKQQQSLRDQRRSSQSAKPVPDSPWPLASPRASAHDQQEAELWHLFCQSHRNERRFGASNHGANKLLDLLLARRVKSDLWMSSAQPDTLLGLLGALRILLRDRFMQRRCLDDVEALECLARALKLASESYLIHGDTPHMLDIVRELCNVFQKLITCSVASGSGNSGNSANSGKDIFLKLQVHVSLVHLLSANDSATLQCSLHALASLAQQESPRQLLRSSSSGVGGVKPESLTEQLLAIAERYDSQSKRLAANLLRLLLSDASIRSAVSELDGIALLVNLAGSEDVKLAWNALWCLIQLAEDAGVRCEVRALGGVPLILALLVPNEDDSEDGVSEDQAQLTLNVRSAACCALTELLIDDRNSFLIAQNNGVYLLGRLLLPASSIASSNSSSSSAASEGSQRIAEAVNTLRKNSCRALRFLFSLERNRRAVKKLLPTGLLAAFIDIGHYNRDLSAYASVVAAIDRDEELAQELRTNLESVNQNREANQHIKDYAVLEILGSGAFGTVYKVRKQDTMYAIKELNTGGLGRNANERQKNVGYIVSELTMAKEHLRHPNVVRYYKTFEENDKLYIVMELIEGASLMEFFVSMREKGLKFEEDRVWFIFVQIVLALRYLHKEKDIVHRDLSPNNIMLGEDDHVTITDFGLAKQKRKDCSKMISVVGTMVYACPEIVQSQPYGEKADIWSIGCVLYHMAALKAPFDSSNMLNLATRIVEGSYDPTPLQNHFSKQLLDVVAACLTVDSERRPDIVGVASLMAERVLRHLDLVQAQKAAADRRLHREKRRNRRRLLLLDDSGGGGGGGGGAAAGAGTEAADHGAGGSTGSASRMPASASPTVVASPTTAPSSASASAASADLPPRPRAGTSTSSAAASALPPPAASSASGGGGGGSRPSSSGALTISQRRVRQISDPILPMLAALHKLAHLARLPPGVVGGSGSGLGDSRRRLLDKYCGALFSAGVSPVEVKEEIRRLMGASRDPVELELLGASDRLVRQALQEQQRAALRLERLPSATAEDCGAELTYADLAQMLESVLESTEFYHGRAGNRNSQQQQQQHQGGRPALRRGISLSDS</sequence>
<evidence type="ECO:0000259" key="8">
    <source>
        <dbReference type="PROSITE" id="PS50011"/>
    </source>
</evidence>
<dbReference type="Gene3D" id="1.25.10.10">
    <property type="entry name" value="Leucine-rich Repeat Variant"/>
    <property type="match status" value="1"/>
</dbReference>
<dbReference type="InterPro" id="IPR000225">
    <property type="entry name" value="Armadillo"/>
</dbReference>
<feature type="region of interest" description="Disordered" evidence="7">
    <location>
        <begin position="575"/>
        <end position="616"/>
    </location>
</feature>
<keyword evidence="3 6" id="KW-0547">Nucleotide-binding</keyword>
<evidence type="ECO:0000256" key="3">
    <source>
        <dbReference type="ARBA" id="ARBA00022741"/>
    </source>
</evidence>
<feature type="compositionally biased region" description="Low complexity" evidence="7">
    <location>
        <begin position="575"/>
        <end position="590"/>
    </location>
</feature>
<feature type="region of interest" description="Disordered" evidence="7">
    <location>
        <begin position="309"/>
        <end position="333"/>
    </location>
</feature>
<feature type="binding site" evidence="6">
    <location>
        <position position="1102"/>
    </location>
    <ligand>
        <name>ATP</name>
        <dbReference type="ChEBI" id="CHEBI:30616"/>
    </ligand>
</feature>
<keyword evidence="9" id="KW-1185">Reference proteome</keyword>
<protein>
    <submittedName>
        <fullName evidence="10">Protein kinase domain-containing protein</fullName>
    </submittedName>
</protein>
<evidence type="ECO:0000256" key="2">
    <source>
        <dbReference type="ARBA" id="ARBA00022679"/>
    </source>
</evidence>
<dbReference type="InterPro" id="IPR017441">
    <property type="entry name" value="Protein_kinase_ATP_BS"/>
</dbReference>
<dbReference type="Gene3D" id="1.10.510.10">
    <property type="entry name" value="Transferase(Phosphotransferase) domain 1"/>
    <property type="match status" value="1"/>
</dbReference>
<feature type="compositionally biased region" description="Polar residues" evidence="7">
    <location>
        <begin position="106"/>
        <end position="115"/>
    </location>
</feature>
<dbReference type="GO" id="GO:1902749">
    <property type="term" value="P:regulation of cell cycle G2/M phase transition"/>
    <property type="evidence" value="ECO:0007669"/>
    <property type="project" value="TreeGrafter"/>
</dbReference>
<evidence type="ECO:0000256" key="5">
    <source>
        <dbReference type="ARBA" id="ARBA00022840"/>
    </source>
</evidence>
<feature type="region of interest" description="Disordered" evidence="7">
    <location>
        <begin position="1625"/>
        <end position="1653"/>
    </location>
</feature>
<dbReference type="InterPro" id="IPR011989">
    <property type="entry name" value="ARM-like"/>
</dbReference>
<organism evidence="9 10">
    <name type="scientific">Macrostomum lignano</name>
    <dbReference type="NCBI Taxonomy" id="282301"/>
    <lineage>
        <taxon>Eukaryota</taxon>
        <taxon>Metazoa</taxon>
        <taxon>Spiralia</taxon>
        <taxon>Lophotrochozoa</taxon>
        <taxon>Platyhelminthes</taxon>
        <taxon>Rhabditophora</taxon>
        <taxon>Macrostomorpha</taxon>
        <taxon>Macrostomida</taxon>
        <taxon>Macrostomidae</taxon>
        <taxon>Macrostomum</taxon>
    </lineage>
</organism>
<feature type="compositionally biased region" description="Low complexity" evidence="7">
    <location>
        <begin position="163"/>
        <end position="176"/>
    </location>
</feature>
<feature type="compositionally biased region" description="Pro residues" evidence="7">
    <location>
        <begin position="448"/>
        <end position="488"/>
    </location>
</feature>
<feature type="compositionally biased region" description="Low complexity" evidence="7">
    <location>
        <begin position="1410"/>
        <end position="1435"/>
    </location>
</feature>
<comment type="similarity">
    <text evidence="1">Belongs to the protein kinase superfamily. NEK Ser/Thr protein kinase family. NIMA subfamily.</text>
</comment>
<feature type="compositionally biased region" description="Pro residues" evidence="7">
    <location>
        <begin position="147"/>
        <end position="160"/>
    </location>
</feature>
<feature type="compositionally biased region" description="Basic and acidic residues" evidence="7">
    <location>
        <begin position="85"/>
        <end position="95"/>
    </location>
</feature>
<feature type="domain" description="Protein kinase" evidence="8">
    <location>
        <begin position="1075"/>
        <end position="1347"/>
    </location>
</feature>
<evidence type="ECO:0000256" key="4">
    <source>
        <dbReference type="ARBA" id="ARBA00022777"/>
    </source>
</evidence>
<keyword evidence="4" id="KW-0418">Kinase</keyword>
<dbReference type="GO" id="GO:0004674">
    <property type="term" value="F:protein serine/threonine kinase activity"/>
    <property type="evidence" value="ECO:0007669"/>
    <property type="project" value="TreeGrafter"/>
</dbReference>
<dbReference type="SUPFAM" id="SSF48371">
    <property type="entry name" value="ARM repeat"/>
    <property type="match status" value="1"/>
</dbReference>
<dbReference type="SMART" id="SM00185">
    <property type="entry name" value="ARM"/>
    <property type="match status" value="2"/>
</dbReference>
<dbReference type="InterPro" id="IPR000719">
    <property type="entry name" value="Prot_kinase_dom"/>
</dbReference>
<feature type="region of interest" description="Disordered" evidence="7">
    <location>
        <begin position="371"/>
        <end position="403"/>
    </location>
</feature>
<feature type="region of interest" description="Disordered" evidence="7">
    <location>
        <begin position="1353"/>
        <end position="1481"/>
    </location>
</feature>
<accession>A0A1I8GVQ3</accession>
<dbReference type="PROSITE" id="PS00109">
    <property type="entry name" value="PROTEIN_KINASE_TYR"/>
    <property type="match status" value="1"/>
</dbReference>
<feature type="region of interest" description="Disordered" evidence="7">
    <location>
        <begin position="85"/>
        <end position="194"/>
    </location>
</feature>
<evidence type="ECO:0000313" key="9">
    <source>
        <dbReference type="Proteomes" id="UP000095280"/>
    </source>
</evidence>
<dbReference type="InterPro" id="IPR011009">
    <property type="entry name" value="Kinase-like_dom_sf"/>
</dbReference>
<dbReference type="GO" id="GO:0005524">
    <property type="term" value="F:ATP binding"/>
    <property type="evidence" value="ECO:0007669"/>
    <property type="project" value="UniProtKB-UniRule"/>
</dbReference>
<dbReference type="WBParaSite" id="maker-uti_cns_0003281-snap-gene-0.3-mRNA-1">
    <property type="protein sequence ID" value="maker-uti_cns_0003281-snap-gene-0.3-mRNA-1"/>
    <property type="gene ID" value="maker-uti_cns_0003281-snap-gene-0.3"/>
</dbReference>
<feature type="compositionally biased region" description="Pro residues" evidence="7">
    <location>
        <begin position="314"/>
        <end position="324"/>
    </location>
</feature>
<feature type="compositionally biased region" description="Gly residues" evidence="7">
    <location>
        <begin position="1376"/>
        <end position="1388"/>
    </location>
</feature>
<keyword evidence="2" id="KW-0808">Transferase</keyword>